<evidence type="ECO:0000313" key="2">
    <source>
        <dbReference type="EMBL" id="AEN86998.1"/>
    </source>
</evidence>
<evidence type="ECO:0000256" key="1">
    <source>
        <dbReference type="SAM" id="MobiDB-lite"/>
    </source>
</evidence>
<dbReference type="EMBL" id="CP003017">
    <property type="protein sequence ID" value="AEN86998.1"/>
    <property type="molecule type" value="Genomic_DNA"/>
</dbReference>
<dbReference type="NCBIfam" id="TIGR02837">
    <property type="entry name" value="spore_II_R"/>
    <property type="match status" value="1"/>
</dbReference>
<dbReference type="AlphaFoldDB" id="A0A8D3WU18"/>
<accession>A0A8D3WU18</accession>
<protein>
    <submittedName>
        <fullName evidence="2">Stage II sporulation protein R (Pro-sigma-E processing factor)</fullName>
    </submittedName>
</protein>
<proteinExistence type="predicted"/>
<dbReference type="InterPro" id="IPR014202">
    <property type="entry name" value="Spore_II_R"/>
</dbReference>
<name>A0A8D3WU18_PRIMW</name>
<feature type="compositionally biased region" description="Polar residues" evidence="1">
    <location>
        <begin position="213"/>
        <end position="222"/>
    </location>
</feature>
<evidence type="ECO:0000313" key="3">
    <source>
        <dbReference type="Proteomes" id="UP000001283"/>
    </source>
</evidence>
<dbReference type="KEGG" id="bmh:BMWSH_0114"/>
<reference evidence="2 3" key="1">
    <citation type="journal article" date="2011" name="J. Bacteriol.">
        <title>Complete genome sequence of the industrial strain Bacillus megaterium WSH-002.</title>
        <authorList>
            <person name="Liu L."/>
            <person name="Li Y."/>
            <person name="Zhang J."/>
            <person name="Zou W."/>
            <person name="Zhou Z."/>
            <person name="Liu J."/>
            <person name="Li X."/>
            <person name="Wang L."/>
            <person name="Chen J."/>
        </authorList>
    </citation>
    <scope>NUCLEOTIDE SEQUENCE [LARGE SCALE GENOMIC DNA]</scope>
    <source>
        <strain evidence="2 3">WSH-002</strain>
    </source>
</reference>
<organism evidence="2 3">
    <name type="scientific">Priestia megaterium (strain WSH-002)</name>
    <name type="common">Bacillus megaterium</name>
    <dbReference type="NCBI Taxonomy" id="1006007"/>
    <lineage>
        <taxon>Bacteria</taxon>
        <taxon>Bacillati</taxon>
        <taxon>Bacillota</taxon>
        <taxon>Bacilli</taxon>
        <taxon>Bacillales</taxon>
        <taxon>Bacillaceae</taxon>
        <taxon>Priestia</taxon>
    </lineage>
</organism>
<feature type="compositionally biased region" description="Basic and acidic residues" evidence="1">
    <location>
        <begin position="250"/>
        <end position="284"/>
    </location>
</feature>
<dbReference type="Proteomes" id="UP000001283">
    <property type="component" value="Chromosome"/>
</dbReference>
<feature type="region of interest" description="Disordered" evidence="1">
    <location>
        <begin position="171"/>
        <end position="284"/>
    </location>
</feature>
<gene>
    <name evidence="2" type="primary">spoIIR</name>
    <name evidence="2" type="ORF">BMWSH_0114</name>
</gene>
<dbReference type="Pfam" id="PF09551">
    <property type="entry name" value="Spore_II_R"/>
    <property type="match status" value="1"/>
</dbReference>
<feature type="compositionally biased region" description="Basic and acidic residues" evidence="1">
    <location>
        <begin position="181"/>
        <end position="210"/>
    </location>
</feature>
<sequence length="300" mass="33386">MAEMKKYAIIYFILLIIGANAQLIYTHNQVQADQPAVIPDEAIRLRILANSDGEKDQYVKRLIRDRVNEQITEWVKDLTSVTVARKTIKENLPALETIAKEVLKEEGVNESVHVKFGKVEFPTKLYGQFLYPAGEYEAVLITLGKGEGANWWCVLFPPLCFLDFSNGEAVKAPEPSEEEQKEEKEKSAASESKSADKTDAKSAESKEPAVKTEIQSATITSDSIEEKAEEPSQPTISSKEAIAKDTIGTVKEETSAKVEKKESKEAEKSVSSKKKADSQSKEDSVEVKFFVVEWVSSVFN</sequence>